<protein>
    <submittedName>
        <fullName evidence="2">Protein BHLHb9</fullName>
    </submittedName>
</protein>
<dbReference type="RefSeq" id="XP_045146733.1">
    <property type="nucleotide sequence ID" value="XM_045290798.1"/>
</dbReference>
<name>A0AC55D4Q6_ECHTE</name>
<accession>A0AC55D4Q6</accession>
<dbReference type="Proteomes" id="UP000694863">
    <property type="component" value="Unplaced"/>
</dbReference>
<reference evidence="2" key="1">
    <citation type="submission" date="2025-08" db="UniProtKB">
        <authorList>
            <consortium name="RefSeq"/>
        </authorList>
    </citation>
    <scope>IDENTIFICATION</scope>
</reference>
<sequence>MAESKTRAQNRMRKGSRKEGSGLGRSAAKHQAKARFETDAAVGAGMQTVSKNKVAKKKGRGSYKNQVVTNQKKGSLPQNQVVAQQKEGAVPKNQAVAQQKDGAVPKYHMVAQQKEGALPKNQVVAQQKEGAVPKNHMVAQQKEGAVPKYQVVDQQKEGAVPKYHMVAQQNEGAVPKNQVVDQQKEGAVPKYHMVAQQNEGTVPKYQVVDQQKEGAVPKNQVFAQQKEGAVPKYHMVAQQKEGAVPKNPVAGPSRNKVVTEHERAFSELKAMGIGAPKPRPKCSARCMHDRIPDIHSFRDEEALLMSFLAAVARASVVARSAPQEKTDSDAWFWSGEEPSIGAWFWGEEEADGGSSSRNEDEAVHGASASVAELGMESAAGADCPPRTEAEEEDAIFGSWFWDGDETSFDPNPRPVYRIIKPQAEDEFDWLRDWDPSAIPALLAFASQLLMSTRPPSYIALSSERKKPRTLPAEEVSLCQGTNICLQSIQEYPLDSEICTQTIEEIRRELRIRKLNGIKPFSCPCKMECCVDAEEFERLISLLQSNADPLIHKIAQIAMGVIKVNPFVQQLVNEMGVLTVIESFLDFQTPDVTKKAEITLNPISVEERQRMIELHVVHMCKEAVSFPLNSPGQRSALKELGQLTTDSDLHYIVTIYLTDLFNTLAQGNRKTRNIVLKILLNMSENPIAARDMIDLESLSALKVIFNQKEAKANLVTAVAIFVNIKEHIRKGSIIVVNPSSYNELKAMFREVKTIIEKL</sequence>
<organism evidence="1 2">
    <name type="scientific">Echinops telfairi</name>
    <name type="common">Lesser hedgehog tenrec</name>
    <dbReference type="NCBI Taxonomy" id="9371"/>
    <lineage>
        <taxon>Eukaryota</taxon>
        <taxon>Metazoa</taxon>
        <taxon>Chordata</taxon>
        <taxon>Craniata</taxon>
        <taxon>Vertebrata</taxon>
        <taxon>Euteleostomi</taxon>
        <taxon>Mammalia</taxon>
        <taxon>Eutheria</taxon>
        <taxon>Afrotheria</taxon>
        <taxon>Tenrecidae</taxon>
        <taxon>Tenrecinae</taxon>
        <taxon>Echinops</taxon>
    </lineage>
</organism>
<evidence type="ECO:0000313" key="1">
    <source>
        <dbReference type="Proteomes" id="UP000694863"/>
    </source>
</evidence>
<proteinExistence type="predicted"/>
<gene>
    <name evidence="2" type="primary">BHLHB9</name>
</gene>
<evidence type="ECO:0000313" key="2">
    <source>
        <dbReference type="RefSeq" id="XP_045146733.1"/>
    </source>
</evidence>
<keyword evidence="1" id="KW-1185">Reference proteome</keyword>